<proteinExistence type="predicted"/>
<evidence type="ECO:0000256" key="1">
    <source>
        <dbReference type="SAM" id="Phobius"/>
    </source>
</evidence>
<evidence type="ECO:0000313" key="3">
    <source>
        <dbReference type="Proteomes" id="UP000541185"/>
    </source>
</evidence>
<reference evidence="2 3" key="1">
    <citation type="submission" date="2020-04" db="EMBL/GenBank/DDBJ databases">
        <title>Ramlibacter sp. G-1-2-2 isolated from soil.</title>
        <authorList>
            <person name="Dahal R.H."/>
        </authorList>
    </citation>
    <scope>NUCLEOTIDE SEQUENCE [LARGE SCALE GENOMIC DNA]</scope>
    <source>
        <strain evidence="2 3">G-1-2-2</strain>
    </source>
</reference>
<dbReference type="Pfam" id="PF19447">
    <property type="entry name" value="DUF5985"/>
    <property type="match status" value="1"/>
</dbReference>
<keyword evidence="1" id="KW-0812">Transmembrane</keyword>
<evidence type="ECO:0000313" key="2">
    <source>
        <dbReference type="EMBL" id="NML45400.1"/>
    </source>
</evidence>
<accession>A0A848H7R0</accession>
<feature type="transmembrane region" description="Helical" evidence="1">
    <location>
        <begin position="32"/>
        <end position="52"/>
    </location>
</feature>
<keyword evidence="1" id="KW-0472">Membrane</keyword>
<organism evidence="2 3">
    <name type="scientific">Ramlibacter agri</name>
    <dbReference type="NCBI Taxonomy" id="2728837"/>
    <lineage>
        <taxon>Bacteria</taxon>
        <taxon>Pseudomonadati</taxon>
        <taxon>Pseudomonadota</taxon>
        <taxon>Betaproteobacteria</taxon>
        <taxon>Burkholderiales</taxon>
        <taxon>Comamonadaceae</taxon>
        <taxon>Ramlibacter</taxon>
    </lineage>
</organism>
<dbReference type="Proteomes" id="UP000541185">
    <property type="component" value="Unassembled WGS sequence"/>
</dbReference>
<feature type="transmembrane region" description="Helical" evidence="1">
    <location>
        <begin position="64"/>
        <end position="84"/>
    </location>
</feature>
<dbReference type="RefSeq" id="WP_169419469.1">
    <property type="nucleotide sequence ID" value="NZ_JABBFX010000001.1"/>
</dbReference>
<dbReference type="InterPro" id="IPR046027">
    <property type="entry name" value="DUF5985"/>
</dbReference>
<gene>
    <name evidence="2" type="ORF">HHL11_16725</name>
</gene>
<protein>
    <submittedName>
        <fullName evidence="2">Uncharacterized protein</fullName>
    </submittedName>
</protein>
<sequence length="87" mass="9747">MLAPLIYSLCALTSITCFVLLWRSWRASGSRLLFWSALCFAASSVNNVLLVLDRIVFPVEVDLFTWRLVAALAAVLLLLFGLIWEEG</sequence>
<dbReference type="EMBL" id="JABBFX010000001">
    <property type="protein sequence ID" value="NML45400.1"/>
    <property type="molecule type" value="Genomic_DNA"/>
</dbReference>
<keyword evidence="1" id="KW-1133">Transmembrane helix</keyword>
<feature type="transmembrane region" description="Helical" evidence="1">
    <location>
        <begin position="6"/>
        <end position="25"/>
    </location>
</feature>
<dbReference type="AlphaFoldDB" id="A0A848H7R0"/>
<name>A0A848H7R0_9BURK</name>
<comment type="caution">
    <text evidence="2">The sequence shown here is derived from an EMBL/GenBank/DDBJ whole genome shotgun (WGS) entry which is preliminary data.</text>
</comment>
<keyword evidence="3" id="KW-1185">Reference proteome</keyword>